<gene>
    <name evidence="2" type="ORF">PFISCL1PPCAC_12670</name>
</gene>
<dbReference type="Proteomes" id="UP001432322">
    <property type="component" value="Unassembled WGS sequence"/>
</dbReference>
<accession>A0AAV5VST4</accession>
<feature type="non-terminal residue" evidence="2">
    <location>
        <position position="68"/>
    </location>
</feature>
<feature type="non-terminal residue" evidence="2">
    <location>
        <position position="1"/>
    </location>
</feature>
<dbReference type="EMBL" id="BTSY01000004">
    <property type="protein sequence ID" value="GMT21373.1"/>
    <property type="molecule type" value="Genomic_DNA"/>
</dbReference>
<evidence type="ECO:0000313" key="3">
    <source>
        <dbReference type="Proteomes" id="UP001432322"/>
    </source>
</evidence>
<reference evidence="2" key="1">
    <citation type="submission" date="2023-10" db="EMBL/GenBank/DDBJ databases">
        <title>Genome assembly of Pristionchus species.</title>
        <authorList>
            <person name="Yoshida K."/>
            <person name="Sommer R.J."/>
        </authorList>
    </citation>
    <scope>NUCLEOTIDE SEQUENCE</scope>
    <source>
        <strain evidence="2">RS5133</strain>
    </source>
</reference>
<feature type="transmembrane region" description="Helical" evidence="1">
    <location>
        <begin position="48"/>
        <end position="67"/>
    </location>
</feature>
<organism evidence="2 3">
    <name type="scientific">Pristionchus fissidentatus</name>
    <dbReference type="NCBI Taxonomy" id="1538716"/>
    <lineage>
        <taxon>Eukaryota</taxon>
        <taxon>Metazoa</taxon>
        <taxon>Ecdysozoa</taxon>
        <taxon>Nematoda</taxon>
        <taxon>Chromadorea</taxon>
        <taxon>Rhabditida</taxon>
        <taxon>Rhabditina</taxon>
        <taxon>Diplogasteromorpha</taxon>
        <taxon>Diplogasteroidea</taxon>
        <taxon>Neodiplogasteridae</taxon>
        <taxon>Pristionchus</taxon>
    </lineage>
</organism>
<proteinExistence type="predicted"/>
<protein>
    <submittedName>
        <fullName evidence="2">Uncharacterized protein</fullName>
    </submittedName>
</protein>
<keyword evidence="1" id="KW-0812">Transmembrane</keyword>
<comment type="caution">
    <text evidence="2">The sequence shown here is derived from an EMBL/GenBank/DDBJ whole genome shotgun (WGS) entry which is preliminary data.</text>
</comment>
<evidence type="ECO:0000256" key="1">
    <source>
        <dbReference type="SAM" id="Phobius"/>
    </source>
</evidence>
<keyword evidence="1" id="KW-0472">Membrane</keyword>
<sequence>LIAASIGRVAMMSAYMGVFFSCSIERLISTFAWSWYEKMSIETVSISILVEGLTAVQAFFLASALVFS</sequence>
<dbReference type="AlphaFoldDB" id="A0AAV5VST4"/>
<evidence type="ECO:0000313" key="2">
    <source>
        <dbReference type="EMBL" id="GMT21373.1"/>
    </source>
</evidence>
<name>A0AAV5VST4_9BILA</name>
<keyword evidence="1" id="KW-1133">Transmembrane helix</keyword>
<feature type="transmembrane region" description="Helical" evidence="1">
    <location>
        <begin position="12"/>
        <end position="36"/>
    </location>
</feature>
<keyword evidence="3" id="KW-1185">Reference proteome</keyword>